<feature type="chain" id="PRO_5037756846" evidence="2">
    <location>
        <begin position="23"/>
        <end position="1049"/>
    </location>
</feature>
<dbReference type="EMBL" id="JAENIK010000004">
    <property type="protein sequence ID" value="MBK1814514.1"/>
    <property type="molecule type" value="Genomic_DNA"/>
</dbReference>
<keyword evidence="2" id="KW-0732">Signal</keyword>
<gene>
    <name evidence="3" type="ORF">JIN84_02740</name>
</gene>
<reference evidence="3" key="1">
    <citation type="submission" date="2021-01" db="EMBL/GenBank/DDBJ databases">
        <title>Modified the classification status of verrucomicrobia.</title>
        <authorList>
            <person name="Feng X."/>
        </authorList>
    </citation>
    <scope>NUCLEOTIDE SEQUENCE</scope>
    <source>
        <strain evidence="3">JCM 18052</strain>
    </source>
</reference>
<proteinExistence type="predicted"/>
<evidence type="ECO:0000256" key="2">
    <source>
        <dbReference type="SAM" id="SignalP"/>
    </source>
</evidence>
<comment type="caution">
    <text evidence="3">The sequence shown here is derived from an EMBL/GenBank/DDBJ whole genome shotgun (WGS) entry which is preliminary data.</text>
</comment>
<dbReference type="Proteomes" id="UP000600139">
    <property type="component" value="Unassembled WGS sequence"/>
</dbReference>
<evidence type="ECO:0000256" key="1">
    <source>
        <dbReference type="SAM" id="MobiDB-lite"/>
    </source>
</evidence>
<name>A0A934R0J3_9BACT</name>
<keyword evidence="4" id="KW-1185">Reference proteome</keyword>
<evidence type="ECO:0000313" key="3">
    <source>
        <dbReference type="EMBL" id="MBK1814514.1"/>
    </source>
</evidence>
<dbReference type="AlphaFoldDB" id="A0A934R0J3"/>
<organism evidence="3 4">
    <name type="scientific">Luteolibacter yonseiensis</name>
    <dbReference type="NCBI Taxonomy" id="1144680"/>
    <lineage>
        <taxon>Bacteria</taxon>
        <taxon>Pseudomonadati</taxon>
        <taxon>Verrucomicrobiota</taxon>
        <taxon>Verrucomicrobiia</taxon>
        <taxon>Verrucomicrobiales</taxon>
        <taxon>Verrucomicrobiaceae</taxon>
        <taxon>Luteolibacter</taxon>
    </lineage>
</organism>
<evidence type="ECO:0000313" key="4">
    <source>
        <dbReference type="Proteomes" id="UP000600139"/>
    </source>
</evidence>
<sequence length="1049" mass="114091">MKPSSAKVLLLVTALSTPLLHAQDAPARIREIEQKVLMKQYRDSVRALAASAGETDGSSPEAISKYVQWLVKVDSELDADAKASAVGTEDMRESASTLNDMAWRMITSPDAAGRHPEISLKLATIALELCGRDNELKSNTLDTRARALFLLGKREEAVAEQERAVAAATVAKKAGVEATLASYRTNQLPEISPPAGGEQINYWKLNNVPHSKEMQRIVHKLNRMIIPSVDFEDAPLEEVVAFLRTKSVELDTAEPDPERKGLNIVVRPYGGKLPPASPAPADASTRVKSLHLRNVPLGTVLGYLTQMTSMRYKVDDSAVTLVPASVAESELYTRSFHVPPDFPSLIASNSPSGADRPIQDLLKDNGILFGEGSSASLPGGGVLLVTNTPNQLDKLEQLIMWSIPETGTAKPVDKAPPDLTQRTLDKLNSIIIPSVDFDDVSLDEAVEFIRSRSIELDAAEPDPMLKGMDFVVRPRTGGGEAARIRNLHLRDIPIAQVLKHVCDATASRFKVERSIITLVPQADVEKELLTLRFKVPVDFASALQEESGAPADAPRPSILKLLNSNGIRFGEGCSALLTEEGLLLVTNTPDEVDKLEMLIQAIGGTSSPVAQDVELEVPTEGVTRITRKLREIVIPSIQLENVSLETAVELLRKKSVELDATEPDPSLKGVNLVIRPRPNDPEPLPIRSLRLRNVPLGEALKYVCQVTRMRYKVDDFAVMLVSQDSIHQELFTRTFSVPLDFTSILEPPSGSEEAAADPFEKKPPVTDRPPVRVPVQELLKANGILFGEGSSASLTSGGTLIVTNNPMELDKLEQLILAITPAPEPAKPVEEPLSGTAYLTNKLEKIVIPLTDFKDVSLEEAVDFLRKQAVELDTLEPDPGKKGLNFVIRKEAAATAPASIRIKDLSLRNTPIAVALKYICDAAGLGYRVDDFSVTILDPSVLEKEIYTRTFAVPAHFYSALQSASNANAAAENPAGQKTRPSVTELLKSNGIKFDKGTSATLNSTHLLVTNSANQLDKVETLVQLLNSIPPDQWKRARELMAPVEPSAR</sequence>
<accession>A0A934R0J3</accession>
<feature type="signal peptide" evidence="2">
    <location>
        <begin position="1"/>
        <end position="22"/>
    </location>
</feature>
<protein>
    <submittedName>
        <fullName evidence="3">Uncharacterized protein</fullName>
    </submittedName>
</protein>
<dbReference type="RefSeq" id="WP_200349475.1">
    <property type="nucleotide sequence ID" value="NZ_BAABHZ010000010.1"/>
</dbReference>
<feature type="region of interest" description="Disordered" evidence="1">
    <location>
        <begin position="747"/>
        <end position="770"/>
    </location>
</feature>